<name>A0A8K0JDG5_9TREE</name>
<sequence>MSNAEAGSSQAAVHPRKQSLRMQTGGKKPMAPLAPKTTKRKAPVSSSGSSSSSSGSSSSSSSSSSYKSSRRLSEEEDELEDEDEDDNEIPAEHLTGISVVDDDHEDEWAQLRAYMIEKTVGDRVIGYREPKALARLKKLWQAREYWTDQRLYELCLKKRGSVNGKGPDHFEAGILTLFARQGKVRKGEDRCGHCRAMWTNPKRKGNNGEFGLLVQCKQTAPNKNCAQCSFDGVVCDKRVNTGGLVKVQSGGWDLAIGCEGVAEQVQELMDGHVESLDPEDEEDVVALNRDDLHAIRDKTAALVRALGALKDLCEEIPDRYYSDDKRQAQDSNNRVVKLWEIAEPKNGNKKVKK</sequence>
<evidence type="ECO:0000313" key="2">
    <source>
        <dbReference type="EMBL" id="KAG7527224.1"/>
    </source>
</evidence>
<evidence type="ECO:0000313" key="3">
    <source>
        <dbReference type="Proteomes" id="UP000812966"/>
    </source>
</evidence>
<dbReference type="EMBL" id="JABELV010000399">
    <property type="protein sequence ID" value="KAG7527224.1"/>
    <property type="molecule type" value="Genomic_DNA"/>
</dbReference>
<comment type="caution">
    <text evidence="2">The sequence shown here is derived from an EMBL/GenBank/DDBJ whole genome shotgun (WGS) entry which is preliminary data.</text>
</comment>
<gene>
    <name evidence="2" type="ORF">FFLO_07149</name>
</gene>
<feature type="compositionally biased region" description="Low complexity" evidence="1">
    <location>
        <begin position="45"/>
        <end position="67"/>
    </location>
</feature>
<dbReference type="Proteomes" id="UP000812966">
    <property type="component" value="Unassembled WGS sequence"/>
</dbReference>
<accession>A0A8K0JDG5</accession>
<evidence type="ECO:0000256" key="1">
    <source>
        <dbReference type="SAM" id="MobiDB-lite"/>
    </source>
</evidence>
<reference evidence="2" key="1">
    <citation type="submission" date="2020-04" db="EMBL/GenBank/DDBJ databases">
        <title>Analysis of mating type loci in Filobasidium floriforme.</title>
        <authorList>
            <person name="Nowrousian M."/>
        </authorList>
    </citation>
    <scope>NUCLEOTIDE SEQUENCE</scope>
    <source>
        <strain evidence="2">CBS 6242</strain>
    </source>
</reference>
<keyword evidence="3" id="KW-1185">Reference proteome</keyword>
<proteinExistence type="predicted"/>
<feature type="compositionally biased region" description="Polar residues" evidence="1">
    <location>
        <begin position="1"/>
        <end position="11"/>
    </location>
</feature>
<feature type="region of interest" description="Disordered" evidence="1">
    <location>
        <begin position="1"/>
        <end position="93"/>
    </location>
</feature>
<organism evidence="2 3">
    <name type="scientific">Filobasidium floriforme</name>
    <dbReference type="NCBI Taxonomy" id="5210"/>
    <lineage>
        <taxon>Eukaryota</taxon>
        <taxon>Fungi</taxon>
        <taxon>Dikarya</taxon>
        <taxon>Basidiomycota</taxon>
        <taxon>Agaricomycotina</taxon>
        <taxon>Tremellomycetes</taxon>
        <taxon>Filobasidiales</taxon>
        <taxon>Filobasidiaceae</taxon>
        <taxon>Filobasidium</taxon>
    </lineage>
</organism>
<dbReference type="AlphaFoldDB" id="A0A8K0JDG5"/>
<feature type="compositionally biased region" description="Acidic residues" evidence="1">
    <location>
        <begin position="74"/>
        <end position="89"/>
    </location>
</feature>
<protein>
    <submittedName>
        <fullName evidence="2">Uncharacterized protein</fullName>
    </submittedName>
</protein>